<keyword evidence="2" id="KW-1185">Reference proteome</keyword>
<accession>A0A6G1JGW0</accession>
<dbReference type="EMBL" id="MU005572">
    <property type="protein sequence ID" value="KAF2689460.1"/>
    <property type="molecule type" value="Genomic_DNA"/>
</dbReference>
<gene>
    <name evidence="1" type="ORF">K458DRAFT_462484</name>
</gene>
<sequence>MIEPQPESTLLQLPYEIHIAICSHMPPFHDCDEYFGLFLCCKQVYNEVEREAVFSLNAYLQQFEKVATPNTEGPTPLPGMISITAPTRAFGETDIEVKLPFVLPSLEHIWHHVVYHWAETEDMRQQGLQYGI</sequence>
<dbReference type="Proteomes" id="UP000799291">
    <property type="component" value="Unassembled WGS sequence"/>
</dbReference>
<evidence type="ECO:0000313" key="1">
    <source>
        <dbReference type="EMBL" id="KAF2689460.1"/>
    </source>
</evidence>
<evidence type="ECO:0000313" key="2">
    <source>
        <dbReference type="Proteomes" id="UP000799291"/>
    </source>
</evidence>
<reference evidence="1" key="1">
    <citation type="journal article" date="2020" name="Stud. Mycol.">
        <title>101 Dothideomycetes genomes: a test case for predicting lifestyles and emergence of pathogens.</title>
        <authorList>
            <person name="Haridas S."/>
            <person name="Albert R."/>
            <person name="Binder M."/>
            <person name="Bloem J."/>
            <person name="Labutti K."/>
            <person name="Salamov A."/>
            <person name="Andreopoulos B."/>
            <person name="Baker S."/>
            <person name="Barry K."/>
            <person name="Bills G."/>
            <person name="Bluhm B."/>
            <person name="Cannon C."/>
            <person name="Castanera R."/>
            <person name="Culley D."/>
            <person name="Daum C."/>
            <person name="Ezra D."/>
            <person name="Gonzalez J."/>
            <person name="Henrissat B."/>
            <person name="Kuo A."/>
            <person name="Liang C."/>
            <person name="Lipzen A."/>
            <person name="Lutzoni F."/>
            <person name="Magnuson J."/>
            <person name="Mondo S."/>
            <person name="Nolan M."/>
            <person name="Ohm R."/>
            <person name="Pangilinan J."/>
            <person name="Park H.-J."/>
            <person name="Ramirez L."/>
            <person name="Alfaro M."/>
            <person name="Sun H."/>
            <person name="Tritt A."/>
            <person name="Yoshinaga Y."/>
            <person name="Zwiers L.-H."/>
            <person name="Turgeon B."/>
            <person name="Goodwin S."/>
            <person name="Spatafora J."/>
            <person name="Crous P."/>
            <person name="Grigoriev I."/>
        </authorList>
    </citation>
    <scope>NUCLEOTIDE SEQUENCE</scope>
    <source>
        <strain evidence="1">CBS 122367</strain>
    </source>
</reference>
<dbReference type="OrthoDB" id="3801076at2759"/>
<evidence type="ECO:0008006" key="3">
    <source>
        <dbReference type="Google" id="ProtNLM"/>
    </source>
</evidence>
<protein>
    <recommendedName>
        <fullName evidence="3">F-box domain-containing protein</fullName>
    </recommendedName>
</protein>
<proteinExistence type="predicted"/>
<organism evidence="1 2">
    <name type="scientific">Lentithecium fluviatile CBS 122367</name>
    <dbReference type="NCBI Taxonomy" id="1168545"/>
    <lineage>
        <taxon>Eukaryota</taxon>
        <taxon>Fungi</taxon>
        <taxon>Dikarya</taxon>
        <taxon>Ascomycota</taxon>
        <taxon>Pezizomycotina</taxon>
        <taxon>Dothideomycetes</taxon>
        <taxon>Pleosporomycetidae</taxon>
        <taxon>Pleosporales</taxon>
        <taxon>Massarineae</taxon>
        <taxon>Lentitheciaceae</taxon>
        <taxon>Lentithecium</taxon>
    </lineage>
</organism>
<name>A0A6G1JGW0_9PLEO</name>
<dbReference type="AlphaFoldDB" id="A0A6G1JGW0"/>